<feature type="binding site" evidence="8">
    <location>
        <position position="537"/>
    </location>
    <ligand>
        <name>ATP</name>
        <dbReference type="ChEBI" id="CHEBI:30616"/>
    </ligand>
</feature>
<dbReference type="FunFam" id="3.30.1330.10:FF:000004">
    <property type="entry name" value="Phosphoribosylformylglycinamidine synthase subunit PurL"/>
    <property type="match status" value="1"/>
</dbReference>
<feature type="binding site" evidence="8">
    <location>
        <position position="577"/>
    </location>
    <ligand>
        <name>substrate</name>
    </ligand>
</feature>
<dbReference type="Pfam" id="PF18072">
    <property type="entry name" value="FGAR-AT_linker"/>
    <property type="match status" value="1"/>
</dbReference>
<feature type="binding site" evidence="8">
    <location>
        <begin position="321"/>
        <end position="323"/>
    </location>
    <ligand>
        <name>substrate</name>
    </ligand>
</feature>
<feature type="binding site" evidence="8">
    <location>
        <position position="277"/>
    </location>
    <ligand>
        <name>Mg(2+)</name>
        <dbReference type="ChEBI" id="CHEBI:18420"/>
        <label>2</label>
    </ligand>
</feature>
<reference evidence="12" key="1">
    <citation type="submission" date="2020-11" db="EMBL/GenBank/DDBJ databases">
        <title>Whole-genome analyses of Nonomuraea sp. K274.</title>
        <authorList>
            <person name="Veyisoglu A."/>
        </authorList>
    </citation>
    <scope>NUCLEOTIDE SEQUENCE</scope>
    <source>
        <strain evidence="12">K274</strain>
    </source>
</reference>
<comment type="caution">
    <text evidence="12">The sequence shown here is derived from an EMBL/GenBank/DDBJ whole genome shotgun (WGS) entry which is preliminary data.</text>
</comment>
<proteinExistence type="inferred from homology"/>
<evidence type="ECO:0000256" key="6">
    <source>
        <dbReference type="ARBA" id="ARBA00022840"/>
    </source>
</evidence>
<evidence type="ECO:0000259" key="9">
    <source>
        <dbReference type="Pfam" id="PF00586"/>
    </source>
</evidence>
<comment type="pathway">
    <text evidence="8">Purine metabolism; IMP biosynthesis via de novo pathway; 5-amino-1-(5-phospho-D-ribosyl)imidazole from N(2)-formyl-N(1)-(5-phospho-D-ribosyl)glycinamide: step 1/2.</text>
</comment>
<dbReference type="Gene3D" id="3.90.650.10">
    <property type="entry name" value="PurM-like C-terminal domain"/>
    <property type="match status" value="2"/>
</dbReference>
<dbReference type="Proteomes" id="UP000605361">
    <property type="component" value="Unassembled WGS sequence"/>
</dbReference>
<feature type="domain" description="PurM-like C-terminal" evidence="10">
    <location>
        <begin position="210"/>
        <end position="365"/>
    </location>
</feature>
<evidence type="ECO:0000256" key="7">
    <source>
        <dbReference type="ARBA" id="ARBA00022842"/>
    </source>
</evidence>
<protein>
    <recommendedName>
        <fullName evidence="8">Phosphoribosylformylglycinamidine synthase subunit PurL</fullName>
        <shortName evidence="8">FGAM synthase</shortName>
        <ecNumber evidence="8">6.3.5.3</ecNumber>
    </recommendedName>
    <alternativeName>
        <fullName evidence="8">Formylglycinamide ribonucleotide amidotransferase subunit II</fullName>
        <shortName evidence="8">FGAR amidotransferase II</shortName>
        <shortName evidence="8">FGAR-AT II</shortName>
    </alternativeName>
    <alternativeName>
        <fullName evidence="8">Glutamine amidotransferase PurL</fullName>
    </alternativeName>
    <alternativeName>
        <fullName evidence="8">Phosphoribosylformylglycinamidine synthase subunit II</fullName>
    </alternativeName>
</protein>
<dbReference type="CDD" id="cd02203">
    <property type="entry name" value="PurL_repeat1"/>
    <property type="match status" value="1"/>
</dbReference>
<comment type="similarity">
    <text evidence="8">Belongs to the FGAMS family.</text>
</comment>
<evidence type="ECO:0000256" key="2">
    <source>
        <dbReference type="ARBA" id="ARBA00022598"/>
    </source>
</evidence>
<feature type="binding site" evidence="8">
    <location>
        <position position="575"/>
    </location>
    <ligand>
        <name>Mg(2+)</name>
        <dbReference type="ChEBI" id="CHEBI:18420"/>
        <label>1</label>
    </ligand>
</feature>
<dbReference type="EC" id="6.3.5.3" evidence="8"/>
<comment type="caution">
    <text evidence="8">Lacks conserved residue(s) required for the propagation of feature annotation.</text>
</comment>
<dbReference type="NCBIfam" id="NF002290">
    <property type="entry name" value="PRK01213.1"/>
    <property type="match status" value="1"/>
</dbReference>
<dbReference type="EMBL" id="JADOGI010000006">
    <property type="protein sequence ID" value="MBF8184875.1"/>
    <property type="molecule type" value="Genomic_DNA"/>
</dbReference>
<evidence type="ECO:0000256" key="1">
    <source>
        <dbReference type="ARBA" id="ARBA00022490"/>
    </source>
</evidence>
<dbReference type="InterPro" id="IPR010918">
    <property type="entry name" value="PurM-like_C_dom"/>
</dbReference>
<feature type="binding site" evidence="8">
    <location>
        <position position="125"/>
    </location>
    <ligand>
        <name>Mg(2+)</name>
        <dbReference type="ChEBI" id="CHEBI:18420"/>
        <label>2</label>
    </ligand>
</feature>
<feature type="binding site" evidence="8">
    <location>
        <position position="124"/>
    </location>
    <ligand>
        <name>substrate</name>
    </ligand>
</feature>
<dbReference type="AlphaFoldDB" id="A0A931A4I1"/>
<dbReference type="Pfam" id="PF02769">
    <property type="entry name" value="AIRS_C"/>
    <property type="match status" value="2"/>
</dbReference>
<comment type="catalytic activity">
    <reaction evidence="8">
        <text>N(2)-formyl-N(1)-(5-phospho-beta-D-ribosyl)glycinamide + L-glutamine + ATP + H2O = 2-formamido-N(1)-(5-O-phospho-beta-D-ribosyl)acetamidine + L-glutamate + ADP + phosphate + H(+)</text>
        <dbReference type="Rhea" id="RHEA:17129"/>
        <dbReference type="ChEBI" id="CHEBI:15377"/>
        <dbReference type="ChEBI" id="CHEBI:15378"/>
        <dbReference type="ChEBI" id="CHEBI:29985"/>
        <dbReference type="ChEBI" id="CHEBI:30616"/>
        <dbReference type="ChEBI" id="CHEBI:43474"/>
        <dbReference type="ChEBI" id="CHEBI:58359"/>
        <dbReference type="ChEBI" id="CHEBI:147286"/>
        <dbReference type="ChEBI" id="CHEBI:147287"/>
        <dbReference type="ChEBI" id="CHEBI:456216"/>
        <dbReference type="EC" id="6.3.5.3"/>
    </reaction>
</comment>
<keyword evidence="6 8" id="KW-0067">ATP-binding</keyword>
<dbReference type="HAMAP" id="MF_00420">
    <property type="entry name" value="PurL_2"/>
    <property type="match status" value="1"/>
</dbReference>
<dbReference type="GO" id="GO:0005524">
    <property type="term" value="F:ATP binding"/>
    <property type="evidence" value="ECO:0007669"/>
    <property type="project" value="UniProtKB-UniRule"/>
</dbReference>
<dbReference type="GO" id="GO:0004642">
    <property type="term" value="F:phosphoribosylformylglycinamidine synthase activity"/>
    <property type="evidence" value="ECO:0007669"/>
    <property type="project" value="UniProtKB-UniRule"/>
</dbReference>
<dbReference type="PIRSF" id="PIRSF001587">
    <property type="entry name" value="FGAM_synthase_II"/>
    <property type="match status" value="1"/>
</dbReference>
<feature type="binding site" evidence="8">
    <location>
        <position position="574"/>
    </location>
    <ligand>
        <name>ATP</name>
        <dbReference type="ChEBI" id="CHEBI:30616"/>
    </ligand>
</feature>
<keyword evidence="2 8" id="KW-0436">Ligase</keyword>
<organism evidence="12 13">
    <name type="scientific">Nonomuraea cypriaca</name>
    <dbReference type="NCBI Taxonomy" id="1187855"/>
    <lineage>
        <taxon>Bacteria</taxon>
        <taxon>Bacillati</taxon>
        <taxon>Actinomycetota</taxon>
        <taxon>Actinomycetes</taxon>
        <taxon>Streptosporangiales</taxon>
        <taxon>Streptosporangiaceae</taxon>
        <taxon>Nonomuraea</taxon>
    </lineage>
</organism>
<keyword evidence="1 8" id="KW-0963">Cytoplasm</keyword>
<feature type="binding site" evidence="8">
    <location>
        <position position="57"/>
    </location>
    <ligand>
        <name>ATP</name>
        <dbReference type="ChEBI" id="CHEBI:30616"/>
    </ligand>
</feature>
<feature type="active site" evidence="8">
    <location>
        <position position="54"/>
    </location>
</feature>
<comment type="subcellular location">
    <subcellularLocation>
        <location evidence="8">Cytoplasm</location>
    </subcellularLocation>
</comment>
<evidence type="ECO:0000313" key="13">
    <source>
        <dbReference type="Proteomes" id="UP000605361"/>
    </source>
</evidence>
<keyword evidence="13" id="KW-1185">Reference proteome</keyword>
<feature type="binding site" evidence="8">
    <location>
        <position position="99"/>
    </location>
    <ligand>
        <name>ATP</name>
        <dbReference type="ChEBI" id="CHEBI:30616"/>
    </ligand>
</feature>
<gene>
    <name evidence="8 12" type="primary">purL</name>
    <name evidence="12" type="ORF">ITP53_03795</name>
</gene>
<dbReference type="InterPro" id="IPR036921">
    <property type="entry name" value="PurM-like_N_sf"/>
</dbReference>
<dbReference type="CDD" id="cd02204">
    <property type="entry name" value="PurL_repeat2"/>
    <property type="match status" value="1"/>
</dbReference>
<evidence type="ECO:0000256" key="8">
    <source>
        <dbReference type="HAMAP-Rule" id="MF_00420"/>
    </source>
</evidence>
<feature type="active site" description="Proton acceptor" evidence="8">
    <location>
        <position position="103"/>
    </location>
</feature>
<dbReference type="GO" id="GO:0005737">
    <property type="term" value="C:cytoplasm"/>
    <property type="evidence" value="ECO:0007669"/>
    <property type="project" value="UniProtKB-SubCell"/>
</dbReference>
<name>A0A931A4I1_9ACTN</name>
<feature type="binding site" evidence="8">
    <location>
        <position position="101"/>
    </location>
    <ligand>
        <name>Mg(2+)</name>
        <dbReference type="ChEBI" id="CHEBI:18420"/>
        <label>1</label>
    </ligand>
</feature>
<keyword evidence="4 8" id="KW-0547">Nucleotide-binding</keyword>
<evidence type="ECO:0000259" key="10">
    <source>
        <dbReference type="Pfam" id="PF02769"/>
    </source>
</evidence>
<evidence type="ECO:0000256" key="5">
    <source>
        <dbReference type="ARBA" id="ARBA00022755"/>
    </source>
</evidence>
<feature type="binding site" evidence="8">
    <location>
        <begin position="102"/>
        <end position="105"/>
    </location>
    <ligand>
        <name>substrate</name>
    </ligand>
</feature>
<evidence type="ECO:0000259" key="11">
    <source>
        <dbReference type="Pfam" id="PF18072"/>
    </source>
</evidence>
<dbReference type="InterPro" id="IPR036676">
    <property type="entry name" value="PurM-like_C_sf"/>
</dbReference>
<evidence type="ECO:0000256" key="4">
    <source>
        <dbReference type="ARBA" id="ARBA00022741"/>
    </source>
</evidence>
<evidence type="ECO:0000313" key="12">
    <source>
        <dbReference type="EMBL" id="MBF8184875.1"/>
    </source>
</evidence>
<dbReference type="PANTHER" id="PTHR43555">
    <property type="entry name" value="PHOSPHORIBOSYLFORMYLGLYCINAMIDINE SYNTHASE SUBUNIT PURL"/>
    <property type="match status" value="1"/>
</dbReference>
<dbReference type="RefSeq" id="WP_195893862.1">
    <property type="nucleotide sequence ID" value="NZ_JADOGI010000006.1"/>
</dbReference>
<feature type="domain" description="PurM-like N-terminal" evidence="9">
    <location>
        <begin position="82"/>
        <end position="196"/>
    </location>
</feature>
<keyword evidence="3 8" id="KW-0479">Metal-binding</keyword>
<feature type="domain" description="Phosphoribosylformylglycinamidine synthase linker" evidence="11">
    <location>
        <begin position="20"/>
        <end position="58"/>
    </location>
</feature>
<dbReference type="NCBIfam" id="TIGR01736">
    <property type="entry name" value="FGAM_synth_II"/>
    <property type="match status" value="1"/>
</dbReference>
<dbReference type="SUPFAM" id="SSF56042">
    <property type="entry name" value="PurM C-terminal domain-like"/>
    <property type="match status" value="2"/>
</dbReference>
<keyword evidence="5 8" id="KW-0658">Purine biosynthesis</keyword>
<dbReference type="InterPro" id="IPR041609">
    <property type="entry name" value="PurL_linker"/>
</dbReference>
<feature type="binding site" evidence="8">
    <location>
        <position position="249"/>
    </location>
    <ligand>
        <name>substrate</name>
    </ligand>
</feature>
<feature type="domain" description="PurM-like N-terminal" evidence="9">
    <location>
        <begin position="490"/>
        <end position="599"/>
    </location>
</feature>
<dbReference type="GO" id="GO:0000287">
    <property type="term" value="F:magnesium ion binding"/>
    <property type="evidence" value="ECO:0007669"/>
    <property type="project" value="UniProtKB-UniRule"/>
</dbReference>
<keyword evidence="7 8" id="KW-0460">Magnesium</keyword>
<feature type="domain" description="PurM-like C-terminal" evidence="10">
    <location>
        <begin position="613"/>
        <end position="742"/>
    </location>
</feature>
<dbReference type="SUPFAM" id="SSF55326">
    <property type="entry name" value="PurM N-terminal domain-like"/>
    <property type="match status" value="2"/>
</dbReference>
<dbReference type="Pfam" id="PF00586">
    <property type="entry name" value="AIRS"/>
    <property type="match status" value="2"/>
</dbReference>
<comment type="subunit">
    <text evidence="8">Monomer. Part of the FGAM synthase complex composed of 1 PurL, 1 PurQ and 2 PurS subunits.</text>
</comment>
<dbReference type="Gene3D" id="3.30.1330.10">
    <property type="entry name" value="PurM-like, N-terminal domain"/>
    <property type="match status" value="2"/>
</dbReference>
<dbReference type="InterPro" id="IPR016188">
    <property type="entry name" value="PurM-like_N"/>
</dbReference>
<comment type="function">
    <text evidence="8">Part of the phosphoribosylformylglycinamidine synthase complex involved in the purines biosynthetic pathway. Catalyzes the ATP-dependent conversion of formylglycinamide ribonucleotide (FGAR) and glutamine to yield formylglycinamidine ribonucleotide (FGAM) and glutamate. The FGAM synthase complex is composed of three subunits. PurQ produces an ammonia molecule by converting glutamine to glutamate. PurL transfers the ammonia molecule to FGAR to form FGAM in an ATP-dependent manner. PurS interacts with PurQ and PurL and is thought to assist in the transfer of the ammonia molecule from PurQ to PurL.</text>
</comment>
<dbReference type="PANTHER" id="PTHR43555:SF1">
    <property type="entry name" value="PHOSPHORIBOSYLFORMYLGLYCINAMIDINE SYNTHASE SUBUNIT PURL"/>
    <property type="match status" value="1"/>
</dbReference>
<evidence type="ECO:0000256" key="3">
    <source>
        <dbReference type="ARBA" id="ARBA00022723"/>
    </source>
</evidence>
<sequence length="774" mass="81581">MTDSVRRAAETPDEAMPFGELGMKQDEYDRVKKILGRRPTGSELAIYSVMWSEHCSYKSSKVHLRQFATKAPKSEALLVGMGENAGVVDIGDGWAATFKIESHNHPSYVEPHQGAATGVGGIVRDIMSMGARPIAVMDALRFGGADAVDTRRVLPGVVEGISHYGNCLGLPNIGGEVVFDPCYIGNPLVNALCVGLLRKDQIKLATAPGPGNQVVLFGASTGPDGIGGASVLASATFEDESHAKRPAVQVGDPFMEKLLIECCLELYAADVVVGIQDLGAAGVSCATTELAAKGTGGMRVDLNRVPLRDPSLRPEEILMSESQERMMAVVRPDDIPAFMAICDRWDVPATVIGEVTDTGRLVMTWDGEVIVDIPPGTAADDGPVYERPYHEPAGQAALNADTPDHLERPADLRATLFQLLGSPNLASKEWVTSQYDRYVRSNTVLAQPADAGMLRISEVMAPERRSSAGESGPAMPTSAEAGATIKHAEPTTRGIALSTDGNGRYAKLDPYAGAQLALSEAYRNVAVTGAKPLAVTNCLNFGSPEDPEVMWQFAEAVRGLADACKALGVPVTGGNVSFYNQTGSTAIHPTPVVGVLGVIEDVAKRVPSGFVAEGLRVVLLGDTREEFGGSEWAHVAHRHLGGLPPQVDLEADQALATVLVEAARRGLLEGSHDLSDGGLAVALAESCLARGVGARVTLSGDAFTDLFSESASRALVAVRPEAYDEFASLCGRHDVPCYGLGMTGGAALVVEDVFEVAVEELRETHSAALPALFG</sequence>
<dbReference type="InterPro" id="IPR010074">
    <property type="entry name" value="PRibForGlyAmidine_synth_PurL"/>
</dbReference>
<accession>A0A931A4I1</accession>
<dbReference type="GO" id="GO:0006189">
    <property type="term" value="P:'de novo' IMP biosynthetic process"/>
    <property type="evidence" value="ECO:0007669"/>
    <property type="project" value="UniProtKB-UniRule"/>
</dbReference>